<dbReference type="InterPro" id="IPR008972">
    <property type="entry name" value="Cupredoxin"/>
</dbReference>
<proteinExistence type="predicted"/>
<name>A0A7R9XVD8_9VIRI</name>
<keyword evidence="1" id="KW-0732">Signal</keyword>
<reference evidence="2" key="1">
    <citation type="submission" date="2021-01" db="EMBL/GenBank/DDBJ databases">
        <authorList>
            <person name="Corre E."/>
            <person name="Pelletier E."/>
            <person name="Niang G."/>
            <person name="Scheremetjew M."/>
            <person name="Finn R."/>
            <person name="Kale V."/>
            <person name="Holt S."/>
            <person name="Cochrane G."/>
            <person name="Meng A."/>
            <person name="Brown T."/>
            <person name="Cohen L."/>
        </authorList>
    </citation>
    <scope>NUCLEOTIDE SEQUENCE</scope>
    <source>
        <strain evidence="2">CCMP1413</strain>
    </source>
</reference>
<feature type="chain" id="PRO_5031277263" description="Phytocyanin domain-containing protein" evidence="1">
    <location>
        <begin position="33"/>
        <end position="150"/>
    </location>
</feature>
<evidence type="ECO:0000256" key="1">
    <source>
        <dbReference type="SAM" id="SignalP"/>
    </source>
</evidence>
<accession>A0A7R9XVD8</accession>
<dbReference type="EMBL" id="HBDZ01001390">
    <property type="protein sequence ID" value="CAD8229687.1"/>
    <property type="molecule type" value="Transcribed_RNA"/>
</dbReference>
<evidence type="ECO:0000313" key="2">
    <source>
        <dbReference type="EMBL" id="CAD8229687.1"/>
    </source>
</evidence>
<gene>
    <name evidence="2" type="ORF">PCOL08062_LOCUS1109</name>
</gene>
<sequence length="150" mass="14873">MPASASPISRAASAAAALAALAALSSAPGARGASFTIEPWGFECFGELCQPIVDAAAPIVAGETGTFVFDGAHNLWSFPDAASFDACDTSVATEISGVGPASVTLELEGGVTYWLACTVGTHCEAGMKVAFTVEGAEPEPAPSPGPAPAE</sequence>
<protein>
    <recommendedName>
        <fullName evidence="3">Phytocyanin domain-containing protein</fullName>
    </recommendedName>
</protein>
<evidence type="ECO:0008006" key="3">
    <source>
        <dbReference type="Google" id="ProtNLM"/>
    </source>
</evidence>
<organism evidence="2">
    <name type="scientific">Prasinoderma coloniale</name>
    <dbReference type="NCBI Taxonomy" id="156133"/>
    <lineage>
        <taxon>Eukaryota</taxon>
        <taxon>Viridiplantae</taxon>
        <taxon>Prasinodermophyta</taxon>
        <taxon>Prasinodermophyceae</taxon>
        <taxon>Prasinodermales</taxon>
        <taxon>Prasinodermaceae</taxon>
        <taxon>Prasinoderma</taxon>
    </lineage>
</organism>
<dbReference type="SUPFAM" id="SSF49503">
    <property type="entry name" value="Cupredoxins"/>
    <property type="match status" value="1"/>
</dbReference>
<dbReference type="Gene3D" id="2.60.40.420">
    <property type="entry name" value="Cupredoxins - blue copper proteins"/>
    <property type="match status" value="1"/>
</dbReference>
<feature type="signal peptide" evidence="1">
    <location>
        <begin position="1"/>
        <end position="32"/>
    </location>
</feature>
<dbReference type="AlphaFoldDB" id="A0A7R9XVD8"/>